<dbReference type="PANTHER" id="PTHR11439:SF483">
    <property type="entry name" value="PEPTIDE SYNTHASE GLIP-LIKE, PUTATIVE (AFU_ORTHOLOGUE AFUA_3G12920)-RELATED"/>
    <property type="match status" value="1"/>
</dbReference>
<dbReference type="SUPFAM" id="SSF56672">
    <property type="entry name" value="DNA/RNA polymerases"/>
    <property type="match status" value="1"/>
</dbReference>
<dbReference type="EMBL" id="FMWP01000088">
    <property type="protein sequence ID" value="SCZ96229.1"/>
    <property type="molecule type" value="Genomic_DNA"/>
</dbReference>
<evidence type="ECO:0000313" key="3">
    <source>
        <dbReference type="Proteomes" id="UP000249723"/>
    </source>
</evidence>
<dbReference type="InterPro" id="IPR043502">
    <property type="entry name" value="DNA/RNA_pol_sf"/>
</dbReference>
<dbReference type="CDD" id="cd09272">
    <property type="entry name" value="RNase_HI_RT_Ty1"/>
    <property type="match status" value="1"/>
</dbReference>
<proteinExistence type="predicted"/>
<dbReference type="OrthoDB" id="3344688at2759"/>
<dbReference type="InterPro" id="IPR013103">
    <property type="entry name" value="RVT_2"/>
</dbReference>
<organism evidence="2 3">
    <name type="scientific">Microbotryum saponariae</name>
    <dbReference type="NCBI Taxonomy" id="289078"/>
    <lineage>
        <taxon>Eukaryota</taxon>
        <taxon>Fungi</taxon>
        <taxon>Dikarya</taxon>
        <taxon>Basidiomycota</taxon>
        <taxon>Pucciniomycotina</taxon>
        <taxon>Microbotryomycetes</taxon>
        <taxon>Microbotryales</taxon>
        <taxon>Microbotryaceae</taxon>
        <taxon>Microbotryum</taxon>
    </lineage>
</organism>
<dbReference type="PANTHER" id="PTHR11439">
    <property type="entry name" value="GAG-POL-RELATED RETROTRANSPOSON"/>
    <property type="match status" value="1"/>
</dbReference>
<evidence type="ECO:0000313" key="2">
    <source>
        <dbReference type="EMBL" id="SCZ96229.1"/>
    </source>
</evidence>
<gene>
    <name evidence="2" type="ORF">BZ3500_MVSOF-1268-A1-R1_CHR8-2G10055</name>
</gene>
<feature type="domain" description="Reverse transcriptase Ty1/copia-type" evidence="1">
    <location>
        <begin position="32"/>
        <end position="139"/>
    </location>
</feature>
<protein>
    <submittedName>
        <fullName evidence="2">BZ3500_MvSof-1268-A1-R1_Chr8-2g10055 protein</fullName>
    </submittedName>
</protein>
<name>A0A2X0KQM4_9BASI</name>
<dbReference type="Pfam" id="PF07727">
    <property type="entry name" value="RVT_2"/>
    <property type="match status" value="1"/>
</dbReference>
<evidence type="ECO:0000259" key="1">
    <source>
        <dbReference type="Pfam" id="PF07727"/>
    </source>
</evidence>
<reference evidence="3" key="1">
    <citation type="submission" date="2016-10" db="EMBL/GenBank/DDBJ databases">
        <authorList>
            <person name="Jeantristanb JTB J.-T."/>
            <person name="Ricardo R."/>
        </authorList>
    </citation>
    <scope>NUCLEOTIDE SEQUENCE [LARGE SCALE GENOMIC DNA]</scope>
</reference>
<dbReference type="AlphaFoldDB" id="A0A2X0KQM4"/>
<accession>A0A2X0KQM4</accession>
<dbReference type="STRING" id="289078.A0A2X0KQM4"/>
<dbReference type="Proteomes" id="UP000249723">
    <property type="component" value="Unassembled WGS sequence"/>
</dbReference>
<sequence>MAPFPLVLPPFPGSLVRSSLLLPLLFLSIVWELTSLGYRRLACDECIYRRTDISGDHYIALYVDDLLFFGPDLGEIDQVLDQLDTLYGVKRLGPAEWILGVQVVRHDDGGITLLQRQYLVDVLARFGMSDCNPCKSPMEANLQLSPEIDPDEADNSTYRSMIGSLMYTVVATRPNLAHAVGYRSCFVGKAGAAHLEAVKRVLWYIKGSLDLGIHYVANNKPLLGYEGYSDSDWGSDVNTLRSTMGYLFKLAGGAISWSSCLQPQVVCSSTEAEYLGLLHAAKEAVFLHSLLTELGLDTSLPLRLLGDNQGAIALTQNPVFHARTKHLRMLEHFVREHVRNGEILVTYIPTHDMVADIFTKPLPRVIFQRHCDTIGVRRISGQEQGGVLK</sequence>
<keyword evidence="3" id="KW-1185">Reference proteome</keyword>